<keyword evidence="1" id="KW-1003">Cell membrane</keyword>
<keyword evidence="7" id="KW-1185">Reference proteome</keyword>
<feature type="transmembrane region" description="Helical" evidence="5">
    <location>
        <begin position="188"/>
        <end position="204"/>
    </location>
</feature>
<organism evidence="6 7">
    <name type="scientific">Paratissierella segnis</name>
    <dbReference type="NCBI Taxonomy" id="2763679"/>
    <lineage>
        <taxon>Bacteria</taxon>
        <taxon>Bacillati</taxon>
        <taxon>Bacillota</taxon>
        <taxon>Tissierellia</taxon>
        <taxon>Tissierellales</taxon>
        <taxon>Tissierellaceae</taxon>
        <taxon>Paratissierella</taxon>
    </lineage>
</organism>
<keyword evidence="2 5" id="KW-0812">Transmembrane</keyword>
<comment type="caution">
    <text evidence="6">The sequence shown here is derived from an EMBL/GenBank/DDBJ whole genome shotgun (WGS) entry which is preliminary data.</text>
</comment>
<evidence type="ECO:0000313" key="6">
    <source>
        <dbReference type="EMBL" id="MBC8586971.1"/>
    </source>
</evidence>
<dbReference type="RefSeq" id="WP_262428441.1">
    <property type="nucleotide sequence ID" value="NZ_JACRTG010000005.1"/>
</dbReference>
<keyword evidence="4 5" id="KW-0472">Membrane</keyword>
<dbReference type="Pfam" id="PF02659">
    <property type="entry name" value="Mntp"/>
    <property type="match status" value="1"/>
</dbReference>
<dbReference type="AlphaFoldDB" id="A0A926ESR3"/>
<evidence type="ECO:0000313" key="7">
    <source>
        <dbReference type="Proteomes" id="UP000601171"/>
    </source>
</evidence>
<dbReference type="Proteomes" id="UP000601171">
    <property type="component" value="Unassembled WGS sequence"/>
</dbReference>
<reference evidence="6" key="1">
    <citation type="submission" date="2020-08" db="EMBL/GenBank/DDBJ databases">
        <title>Genome public.</title>
        <authorList>
            <person name="Liu C."/>
            <person name="Sun Q."/>
        </authorList>
    </citation>
    <scope>NUCLEOTIDE SEQUENCE</scope>
    <source>
        <strain evidence="6">BX21</strain>
    </source>
</reference>
<sequence length="205" mass="22656">METILLVLILSLDSFLTSIAYGTNKIKIPFSSIIIINIVCTFFLSISLLLGSQIRKILPGNIAVIVSFALLFLMGLYYLFEGLIKSHIEKKSVKSKIKLKIFNIYIIVDIYLDETKADFNKSKKLDSIEAIALATTLSIDSLAIGFGSSLSNVNGIYILGLSFLFGIFSVWSGQLIGRKLIENSKLNLSWLAGVILIILAFLKIL</sequence>
<proteinExistence type="predicted"/>
<dbReference type="PANTHER" id="PTHR35529:SF2">
    <property type="entry name" value="SPORULATION PROTEIN YTAF-RELATED"/>
    <property type="match status" value="1"/>
</dbReference>
<name>A0A926ESR3_9FIRM</name>
<feature type="transmembrane region" description="Helical" evidence="5">
    <location>
        <begin position="30"/>
        <end position="50"/>
    </location>
</feature>
<evidence type="ECO:0000256" key="2">
    <source>
        <dbReference type="ARBA" id="ARBA00022692"/>
    </source>
</evidence>
<evidence type="ECO:0000256" key="3">
    <source>
        <dbReference type="ARBA" id="ARBA00022989"/>
    </source>
</evidence>
<feature type="transmembrane region" description="Helical" evidence="5">
    <location>
        <begin position="62"/>
        <end position="80"/>
    </location>
</feature>
<dbReference type="EMBL" id="JACRTG010000005">
    <property type="protein sequence ID" value="MBC8586971.1"/>
    <property type="molecule type" value="Genomic_DNA"/>
</dbReference>
<dbReference type="InterPro" id="IPR003810">
    <property type="entry name" value="Mntp/YtaF"/>
</dbReference>
<feature type="transmembrane region" description="Helical" evidence="5">
    <location>
        <begin position="156"/>
        <end position="176"/>
    </location>
</feature>
<evidence type="ECO:0000256" key="1">
    <source>
        <dbReference type="ARBA" id="ARBA00022475"/>
    </source>
</evidence>
<dbReference type="InterPro" id="IPR014205">
    <property type="entry name" value="Spore_YtaF"/>
</dbReference>
<dbReference type="NCBIfam" id="TIGR02840">
    <property type="entry name" value="spore_YtaF"/>
    <property type="match status" value="1"/>
</dbReference>
<evidence type="ECO:0000256" key="4">
    <source>
        <dbReference type="ARBA" id="ARBA00023136"/>
    </source>
</evidence>
<gene>
    <name evidence="6" type="primary">ytaF</name>
    <name evidence="6" type="ORF">H8707_01780</name>
</gene>
<accession>A0A926ESR3</accession>
<dbReference type="PANTHER" id="PTHR35529">
    <property type="entry name" value="MANGANESE EFFLUX PUMP MNTP-RELATED"/>
    <property type="match status" value="1"/>
</dbReference>
<keyword evidence="3 5" id="KW-1133">Transmembrane helix</keyword>
<protein>
    <submittedName>
        <fullName evidence="6">Sporulation membrane protein YtaF</fullName>
    </submittedName>
</protein>
<evidence type="ECO:0000256" key="5">
    <source>
        <dbReference type="SAM" id="Phobius"/>
    </source>
</evidence>